<proteinExistence type="predicted"/>
<dbReference type="AlphaFoldDB" id="A0A1G4G458"/>
<dbReference type="InterPro" id="IPR039561">
    <property type="entry name" value="Peptidase_M15C"/>
</dbReference>
<dbReference type="Pfam" id="PF13539">
    <property type="entry name" value="Peptidase_M15_4"/>
    <property type="match status" value="1"/>
</dbReference>
<evidence type="ECO:0000259" key="1">
    <source>
        <dbReference type="Pfam" id="PF13539"/>
    </source>
</evidence>
<gene>
    <name evidence="2" type="ORF">ING2E5A_0397</name>
</gene>
<evidence type="ECO:0000313" key="3">
    <source>
        <dbReference type="Proteomes" id="UP000178485"/>
    </source>
</evidence>
<reference evidence="2 3" key="1">
    <citation type="submission" date="2016-08" db="EMBL/GenBank/DDBJ databases">
        <authorList>
            <person name="Seilhamer J.J."/>
        </authorList>
    </citation>
    <scope>NUCLEOTIDE SEQUENCE [LARGE SCALE GENOMIC DNA]</scope>
    <source>
        <strain evidence="2">ING2-E5A</strain>
    </source>
</reference>
<dbReference type="Proteomes" id="UP000178485">
    <property type="component" value="Chromosome i"/>
</dbReference>
<keyword evidence="3" id="KW-1185">Reference proteome</keyword>
<sequence length="226" mass="26138">MKRLNNILLLFSCIALMTWWFLSCKRNVPPREDISPPLTTGTDTVADPDTIVVDSRLTFQEAIAGTKAPDEILDQLVLIDVVYRSTDLKVHQGQILTNKKIEEDIREIFTFMLENNFVVEKAIPVVAYDWNDSLSMADNNSYSFCYRNISYSKHAKGLAIDINPRLNPLRWKNENRPNQPVGAVRDTTVNGTLYPGHVVVEEFKRRGFRWGHTFSKYYDDHHFEKQ</sequence>
<dbReference type="RefSeq" id="WP_231960418.1">
    <property type="nucleotide sequence ID" value="NZ_LT608328.1"/>
</dbReference>
<dbReference type="GO" id="GO:0008233">
    <property type="term" value="F:peptidase activity"/>
    <property type="evidence" value="ECO:0007669"/>
    <property type="project" value="InterPro"/>
</dbReference>
<protein>
    <recommendedName>
        <fullName evidence="1">Peptidase M15C domain-containing protein</fullName>
    </recommendedName>
</protein>
<organism evidence="2 3">
    <name type="scientific">Petrimonas mucosa</name>
    <dbReference type="NCBI Taxonomy" id="1642646"/>
    <lineage>
        <taxon>Bacteria</taxon>
        <taxon>Pseudomonadati</taxon>
        <taxon>Bacteroidota</taxon>
        <taxon>Bacteroidia</taxon>
        <taxon>Bacteroidales</taxon>
        <taxon>Dysgonomonadaceae</taxon>
        <taxon>Petrimonas</taxon>
    </lineage>
</organism>
<accession>A0A1G4G458</accession>
<name>A0A1G4G458_9BACT</name>
<dbReference type="SUPFAM" id="SSF55166">
    <property type="entry name" value="Hedgehog/DD-peptidase"/>
    <property type="match status" value="1"/>
</dbReference>
<dbReference type="EMBL" id="LT608328">
    <property type="protein sequence ID" value="SCM55469.1"/>
    <property type="molecule type" value="Genomic_DNA"/>
</dbReference>
<dbReference type="PROSITE" id="PS51257">
    <property type="entry name" value="PROKAR_LIPOPROTEIN"/>
    <property type="match status" value="1"/>
</dbReference>
<dbReference type="STRING" id="1642646.ING2E5A_0397"/>
<dbReference type="KEGG" id="pmuc:ING2E5A_0397"/>
<dbReference type="Gene3D" id="3.30.1380.10">
    <property type="match status" value="1"/>
</dbReference>
<feature type="domain" description="Peptidase M15C" evidence="1">
    <location>
        <begin position="151"/>
        <end position="225"/>
    </location>
</feature>
<evidence type="ECO:0000313" key="2">
    <source>
        <dbReference type="EMBL" id="SCM55469.1"/>
    </source>
</evidence>
<dbReference type="InterPro" id="IPR009045">
    <property type="entry name" value="Zn_M74/Hedgehog-like"/>
</dbReference>